<evidence type="ECO:0000256" key="6">
    <source>
        <dbReference type="SAM" id="SignalP"/>
    </source>
</evidence>
<dbReference type="PROSITE" id="PS00141">
    <property type="entry name" value="ASP_PROTEASE"/>
    <property type="match status" value="1"/>
</dbReference>
<keyword evidence="6" id="KW-0732">Signal</keyword>
<evidence type="ECO:0000313" key="8">
    <source>
        <dbReference type="EMBL" id="KAG5921700.1"/>
    </source>
</evidence>
<keyword evidence="3 5" id="KW-0064">Aspartyl protease</keyword>
<evidence type="ECO:0000256" key="2">
    <source>
        <dbReference type="ARBA" id="ARBA00022670"/>
    </source>
</evidence>
<name>A0A8K0NFC9_9HYPO</name>
<feature type="chain" id="PRO_5035435319" description="Peptidase A1 domain-containing protein" evidence="6">
    <location>
        <begin position="17"/>
        <end position="415"/>
    </location>
</feature>
<dbReference type="InterPro" id="IPR033121">
    <property type="entry name" value="PEPTIDASE_A1"/>
</dbReference>
<dbReference type="OrthoDB" id="2747330at2759"/>
<gene>
    <name evidence="8" type="ORF">E4U42_005733</name>
</gene>
<dbReference type="PANTHER" id="PTHR47966:SF2">
    <property type="entry name" value="ASPERGILLOPEPSIN-1-RELATED"/>
    <property type="match status" value="1"/>
</dbReference>
<protein>
    <recommendedName>
        <fullName evidence="7">Peptidase A1 domain-containing protein</fullName>
    </recommendedName>
</protein>
<sequence>MKVWIAATVYAALVEGAVTGTRSSSTQESQLSKPSSRGFTLQQIKNRNFSGPDGPMAFIRAHMKYAQKLPDSVSKAINVNVGLRMKFTTLHKGTDEEQTGTVSTYPTLGSDAEYAVMVGIGTPPQSIPLNLDTDSQVVNGQALYFPRLSSTSKPIDGDTWSIRYGDCSGASGIVYEDTVQIGNLSVYHQAVESAISVSRGMAKDTFVSGIIGLADHSANTISPVAKRTFFENVRDQLAMPVFTANLRSQAAGSYNFGYINDAEHTSRVHYTPIDRSNPLWKISMSGYRVGNEQHQFTMHAIVDTGTSLMLLPPEVVKEYYARVKGSFLHPDLGMMVFPCSTKVPDFWISIGSYNGRVPGQYVNYSRINYLYCFGGIQSSSGLPFSVLGDVFLKSQFVVFDYGNSSVGFANKKLGV</sequence>
<feature type="signal peptide" evidence="6">
    <location>
        <begin position="1"/>
        <end position="16"/>
    </location>
</feature>
<dbReference type="PANTHER" id="PTHR47966">
    <property type="entry name" value="BETA-SITE APP-CLEAVING ENZYME, ISOFORM A-RELATED"/>
    <property type="match status" value="1"/>
</dbReference>
<dbReference type="InterPro" id="IPR001461">
    <property type="entry name" value="Aspartic_peptidase_A1"/>
</dbReference>
<dbReference type="PROSITE" id="PS51767">
    <property type="entry name" value="PEPTIDASE_A1"/>
    <property type="match status" value="1"/>
</dbReference>
<evidence type="ECO:0000256" key="3">
    <source>
        <dbReference type="ARBA" id="ARBA00022750"/>
    </source>
</evidence>
<comment type="caution">
    <text evidence="8">The sequence shown here is derived from an EMBL/GenBank/DDBJ whole genome shotgun (WGS) entry which is preliminary data.</text>
</comment>
<organism evidence="8 9">
    <name type="scientific">Claviceps africana</name>
    <dbReference type="NCBI Taxonomy" id="83212"/>
    <lineage>
        <taxon>Eukaryota</taxon>
        <taxon>Fungi</taxon>
        <taxon>Dikarya</taxon>
        <taxon>Ascomycota</taxon>
        <taxon>Pezizomycotina</taxon>
        <taxon>Sordariomycetes</taxon>
        <taxon>Hypocreomycetidae</taxon>
        <taxon>Hypocreales</taxon>
        <taxon>Clavicipitaceae</taxon>
        <taxon>Claviceps</taxon>
    </lineage>
</organism>
<dbReference type="GO" id="GO:0006508">
    <property type="term" value="P:proteolysis"/>
    <property type="evidence" value="ECO:0007669"/>
    <property type="project" value="UniProtKB-KW"/>
</dbReference>
<dbReference type="SUPFAM" id="SSF50630">
    <property type="entry name" value="Acid proteases"/>
    <property type="match status" value="1"/>
</dbReference>
<dbReference type="AlphaFoldDB" id="A0A8K0NFC9"/>
<evidence type="ECO:0000313" key="9">
    <source>
        <dbReference type="Proteomes" id="UP000811619"/>
    </source>
</evidence>
<keyword evidence="9" id="KW-1185">Reference proteome</keyword>
<dbReference type="CDD" id="cd06097">
    <property type="entry name" value="Aspergillopepsin_like"/>
    <property type="match status" value="1"/>
</dbReference>
<dbReference type="Pfam" id="PF00026">
    <property type="entry name" value="Asp"/>
    <property type="match status" value="1"/>
</dbReference>
<evidence type="ECO:0000256" key="5">
    <source>
        <dbReference type="RuleBase" id="RU000454"/>
    </source>
</evidence>
<feature type="domain" description="Peptidase A1" evidence="7">
    <location>
        <begin position="114"/>
        <end position="409"/>
    </location>
</feature>
<dbReference type="InterPro" id="IPR001969">
    <property type="entry name" value="Aspartic_peptidase_AS"/>
</dbReference>
<dbReference type="Gene3D" id="2.40.70.10">
    <property type="entry name" value="Acid Proteases"/>
    <property type="match status" value="2"/>
</dbReference>
<accession>A0A8K0NFC9</accession>
<dbReference type="Proteomes" id="UP000811619">
    <property type="component" value="Unassembled WGS sequence"/>
</dbReference>
<comment type="similarity">
    <text evidence="1 5">Belongs to the peptidase A1 family.</text>
</comment>
<dbReference type="EMBL" id="SRPY01000549">
    <property type="protein sequence ID" value="KAG5921700.1"/>
    <property type="molecule type" value="Genomic_DNA"/>
</dbReference>
<keyword evidence="4 5" id="KW-0378">Hydrolase</keyword>
<dbReference type="PRINTS" id="PR00792">
    <property type="entry name" value="PEPSIN"/>
</dbReference>
<dbReference type="InterPro" id="IPR034163">
    <property type="entry name" value="Aspergillopepsin-like_cat_dom"/>
</dbReference>
<keyword evidence="2 5" id="KW-0645">Protease</keyword>
<dbReference type="InterPro" id="IPR021109">
    <property type="entry name" value="Peptidase_aspartic_dom_sf"/>
</dbReference>
<evidence type="ECO:0000256" key="4">
    <source>
        <dbReference type="ARBA" id="ARBA00022801"/>
    </source>
</evidence>
<proteinExistence type="inferred from homology"/>
<evidence type="ECO:0000259" key="7">
    <source>
        <dbReference type="PROSITE" id="PS51767"/>
    </source>
</evidence>
<reference evidence="8" key="1">
    <citation type="journal article" date="2020" name="bioRxiv">
        <title>Whole genome comparisons of ergot fungi reveals the divergence and evolution of species within the genus Claviceps are the result of varying mechanisms driving genome evolution and host range expansion.</title>
        <authorList>
            <person name="Wyka S.A."/>
            <person name="Mondo S.J."/>
            <person name="Liu M."/>
            <person name="Dettman J."/>
            <person name="Nalam V."/>
            <person name="Broders K.D."/>
        </authorList>
    </citation>
    <scope>NUCLEOTIDE SEQUENCE</scope>
    <source>
        <strain evidence="8">CCC 489</strain>
    </source>
</reference>
<dbReference type="GO" id="GO:0004190">
    <property type="term" value="F:aspartic-type endopeptidase activity"/>
    <property type="evidence" value="ECO:0007669"/>
    <property type="project" value="UniProtKB-KW"/>
</dbReference>
<evidence type="ECO:0000256" key="1">
    <source>
        <dbReference type="ARBA" id="ARBA00007447"/>
    </source>
</evidence>